<reference evidence="10 11" key="1">
    <citation type="submission" date="2018-08" db="EMBL/GenBank/DDBJ databases">
        <title>Genome analysis of the thermophilic bacterium of the candidate phylum Aminicenantes from deep subsurface aquifer revealed its physiology and ecological role.</title>
        <authorList>
            <person name="Kadnikov V.V."/>
            <person name="Mardanov A.V."/>
            <person name="Beletsky A.V."/>
            <person name="Karnachuk O.V."/>
            <person name="Ravin N.V."/>
        </authorList>
    </citation>
    <scope>NUCLEOTIDE SEQUENCE [LARGE SCALE GENOMIC DNA]</scope>
    <source>
        <strain evidence="10">BY38</strain>
    </source>
</reference>
<comment type="caution">
    <text evidence="7">Lacks conserved residue(s) required for the propagation of feature annotation.</text>
</comment>
<dbReference type="AlphaFoldDB" id="A0A3E2BKU2"/>
<dbReference type="GO" id="GO:0005615">
    <property type="term" value="C:extracellular space"/>
    <property type="evidence" value="ECO:0007669"/>
    <property type="project" value="TreeGrafter"/>
</dbReference>
<evidence type="ECO:0000256" key="8">
    <source>
        <dbReference type="SAM" id="SignalP"/>
    </source>
</evidence>
<dbReference type="GO" id="GO:0006508">
    <property type="term" value="P:proteolysis"/>
    <property type="evidence" value="ECO:0007669"/>
    <property type="project" value="UniProtKB-KW"/>
</dbReference>
<keyword evidence="6" id="KW-0482">Metalloprotease</keyword>
<evidence type="ECO:0000256" key="1">
    <source>
        <dbReference type="ARBA" id="ARBA00001947"/>
    </source>
</evidence>
<feature type="chain" id="PRO_5017740207" description="Peptidase M14 domain-containing protein" evidence="8">
    <location>
        <begin position="24"/>
        <end position="561"/>
    </location>
</feature>
<evidence type="ECO:0000256" key="4">
    <source>
        <dbReference type="ARBA" id="ARBA00022801"/>
    </source>
</evidence>
<dbReference type="Gene3D" id="3.40.630.10">
    <property type="entry name" value="Zn peptidases"/>
    <property type="match status" value="1"/>
</dbReference>
<evidence type="ECO:0000313" key="11">
    <source>
        <dbReference type="Proteomes" id="UP000257323"/>
    </source>
</evidence>
<evidence type="ECO:0000256" key="2">
    <source>
        <dbReference type="ARBA" id="ARBA00005988"/>
    </source>
</evidence>
<dbReference type="PANTHER" id="PTHR11705:SF143">
    <property type="entry name" value="SLL0236 PROTEIN"/>
    <property type="match status" value="1"/>
</dbReference>
<feature type="signal peptide" evidence="8">
    <location>
        <begin position="1"/>
        <end position="23"/>
    </location>
</feature>
<keyword evidence="5" id="KW-0862">Zinc</keyword>
<comment type="caution">
    <text evidence="10">The sequence shown here is derived from an EMBL/GenBank/DDBJ whole genome shotgun (WGS) entry which is preliminary data.</text>
</comment>
<dbReference type="SUPFAM" id="SSF53187">
    <property type="entry name" value="Zn-dependent exopeptidases"/>
    <property type="match status" value="1"/>
</dbReference>
<evidence type="ECO:0000256" key="3">
    <source>
        <dbReference type="ARBA" id="ARBA00022670"/>
    </source>
</evidence>
<dbReference type="PANTHER" id="PTHR11705">
    <property type="entry name" value="PROTEASE FAMILY M14 CARBOXYPEPTIDASE A,B"/>
    <property type="match status" value="1"/>
</dbReference>
<dbReference type="GO" id="GO:0008270">
    <property type="term" value="F:zinc ion binding"/>
    <property type="evidence" value="ECO:0007669"/>
    <property type="project" value="InterPro"/>
</dbReference>
<proteinExistence type="inferred from homology"/>
<organism evidence="10 11">
    <name type="scientific">Candidatus Saccharicenans subterraneus</name>
    <dbReference type="NCBI Taxonomy" id="2508984"/>
    <lineage>
        <taxon>Bacteria</taxon>
        <taxon>Candidatus Aminicenantota</taxon>
        <taxon>Candidatus Aminicenantia</taxon>
        <taxon>Candidatus Aminicenantales</taxon>
        <taxon>Candidatus Saccharicenantaceae</taxon>
        <taxon>Candidatus Saccharicenans</taxon>
    </lineage>
</organism>
<comment type="similarity">
    <text evidence="2 7">Belongs to the peptidase M14 family.</text>
</comment>
<dbReference type="Proteomes" id="UP000257323">
    <property type="component" value="Unassembled WGS sequence"/>
</dbReference>
<dbReference type="EMBL" id="QUAH01000010">
    <property type="protein sequence ID" value="RFT15375.1"/>
    <property type="molecule type" value="Genomic_DNA"/>
</dbReference>
<keyword evidence="8" id="KW-0732">Signal</keyword>
<dbReference type="PROSITE" id="PS52035">
    <property type="entry name" value="PEPTIDASE_M14"/>
    <property type="match status" value="1"/>
</dbReference>
<dbReference type="Pfam" id="PF00246">
    <property type="entry name" value="Peptidase_M14"/>
    <property type="match status" value="1"/>
</dbReference>
<evidence type="ECO:0000256" key="7">
    <source>
        <dbReference type="PROSITE-ProRule" id="PRU01379"/>
    </source>
</evidence>
<sequence length="561" mass="63673">MLTRKKLALLILAVWLLSSISLAAEVIKTPAEETRYTRYSQYEDVARFLSVLSARYPVLKIRIAGRTDEVENYPGRDLFLCVLTEEGVSEAAALNRDKPTILFIASQHGNEQSAKEAALRLIRDLAAGDLRPLLKKLNVLVMPQANPYGNYFDIRQNETGLDLNRDHVKLEGESTRAIHRVFSLYQPEITLDVHEKGDDYYRVSVGCVSNLNIHQSLQDYSRNTILKEIEKKLDRKRITFHEYLVSDVLGMDTSSGARLAQEGTRETMLRFSTTDLNDGRNSLGIYETLAFIQEGASRHDLATLEARTGWQYQGLRALLEVVAERPAEMLKLVRELRAGLLVRARLRASDDPVHLKMAYVRDPKQPQLTIKTFETTRSNIRGILKVDKKAGEYLLAEDIAPYQGPSRLKVIDRVEKNWFPLVESRLTVRRPAGYIIPAERLDLAEVLVQHGLRVQMLERAALVQVTGYKVTAVVPASADYLAPEKLEVQPEQLKIPFKRGDFYIDCEQPGANLIPCLLEPQSDYGLIRYFRFKLVPEAGDYFAIYRVEEPAALPLVGYKGW</sequence>
<evidence type="ECO:0000259" key="9">
    <source>
        <dbReference type="PROSITE" id="PS52035"/>
    </source>
</evidence>
<dbReference type="InterPro" id="IPR000834">
    <property type="entry name" value="Peptidase_M14"/>
</dbReference>
<evidence type="ECO:0000256" key="6">
    <source>
        <dbReference type="ARBA" id="ARBA00023049"/>
    </source>
</evidence>
<keyword evidence="4" id="KW-0378">Hydrolase</keyword>
<dbReference type="GO" id="GO:0004181">
    <property type="term" value="F:metallocarboxypeptidase activity"/>
    <property type="evidence" value="ECO:0007669"/>
    <property type="project" value="InterPro"/>
</dbReference>
<evidence type="ECO:0000256" key="5">
    <source>
        <dbReference type="ARBA" id="ARBA00022833"/>
    </source>
</evidence>
<name>A0A3E2BKU2_9BACT</name>
<accession>A0A3E2BKU2</accession>
<gene>
    <name evidence="10" type="ORF">OP8BY_0484</name>
</gene>
<evidence type="ECO:0000313" key="10">
    <source>
        <dbReference type="EMBL" id="RFT15375.1"/>
    </source>
</evidence>
<keyword evidence="3" id="KW-0645">Protease</keyword>
<comment type="cofactor">
    <cofactor evidence="1">
        <name>Zn(2+)</name>
        <dbReference type="ChEBI" id="CHEBI:29105"/>
    </cofactor>
</comment>
<protein>
    <recommendedName>
        <fullName evidence="9">Peptidase M14 domain-containing protein</fullName>
    </recommendedName>
</protein>
<feature type="domain" description="Peptidase M14" evidence="9">
    <location>
        <begin position="38"/>
        <end position="296"/>
    </location>
</feature>